<reference evidence="8" key="1">
    <citation type="submission" date="2016-10" db="EMBL/GenBank/DDBJ databases">
        <authorList>
            <person name="Varghese N."/>
        </authorList>
    </citation>
    <scope>NUCLEOTIDE SEQUENCE [LARGE SCALE GENOMIC DNA]</scope>
    <source>
        <strain evidence="8">DSM 24868</strain>
    </source>
</reference>
<dbReference type="Pfam" id="PF00724">
    <property type="entry name" value="Oxidored_FMN"/>
    <property type="match status" value="1"/>
</dbReference>
<feature type="domain" description="NADH:flavin oxidoreductase/NADH oxidase N-terminal" evidence="6">
    <location>
        <begin position="5"/>
        <end position="342"/>
    </location>
</feature>
<protein>
    <submittedName>
        <fullName evidence="7">2,4-dienoyl-CoA reductase</fullName>
    </submittedName>
</protein>
<evidence type="ECO:0000256" key="2">
    <source>
        <dbReference type="ARBA" id="ARBA00022630"/>
    </source>
</evidence>
<evidence type="ECO:0000256" key="1">
    <source>
        <dbReference type="ARBA" id="ARBA00001917"/>
    </source>
</evidence>
<proteinExistence type="predicted"/>
<dbReference type="STRING" id="1043493.SAMN05421637_2675"/>
<keyword evidence="2" id="KW-0285">Flavoprotein</keyword>
<dbReference type="OrthoDB" id="3169239at2"/>
<evidence type="ECO:0000256" key="5">
    <source>
        <dbReference type="ARBA" id="ARBA00023002"/>
    </source>
</evidence>
<dbReference type="Gene3D" id="3.20.20.70">
    <property type="entry name" value="Aldolase class I"/>
    <property type="match status" value="1"/>
</dbReference>
<dbReference type="InterPro" id="IPR013785">
    <property type="entry name" value="Aldolase_TIM"/>
</dbReference>
<sequence>MTSLLFSPLPLRSITARNRLWVSPLCQYSCEQRDGVPDDWHLVHLGSFARGGAGLVMAEATAVAPEGRISPWDTGIWDDAQRDAWARIVRFLHSQGALAAIQLAHAGRKASTYREWSGSGTVPASDGGWTTVAPSAIAFEGYEQPVALDEDGIAAVIEAFGEAARRSLEAGFDVLEVHAAHGYLLHQFLSPVSNSREDRWGGSLVGRARLLLHVVRKVRAVAGDDVPVFVRVSATDWLEPEGWTLEDTVTVAQWLREAGADLVDTSTGGLVPGAVIPVAPGYQVPHATAIKERSGIAATAVGQIVDAAQAERIVASGQADAVFVGREFMRDPHLPLRAAHELGVELDYWPPQYRRASWAKRPATAAEED</sequence>
<dbReference type="AlphaFoldDB" id="A0A1H7AUN2"/>
<evidence type="ECO:0000256" key="3">
    <source>
        <dbReference type="ARBA" id="ARBA00022643"/>
    </source>
</evidence>
<evidence type="ECO:0000313" key="8">
    <source>
        <dbReference type="Proteomes" id="UP000183315"/>
    </source>
</evidence>
<dbReference type="CDD" id="cd02932">
    <property type="entry name" value="OYE_YqiM_FMN"/>
    <property type="match status" value="1"/>
</dbReference>
<keyword evidence="3" id="KW-0288">FMN</keyword>
<dbReference type="GO" id="GO:0050661">
    <property type="term" value="F:NADP binding"/>
    <property type="evidence" value="ECO:0007669"/>
    <property type="project" value="InterPro"/>
</dbReference>
<evidence type="ECO:0000256" key="4">
    <source>
        <dbReference type="ARBA" id="ARBA00022857"/>
    </source>
</evidence>
<dbReference type="Proteomes" id="UP000183315">
    <property type="component" value="Unassembled WGS sequence"/>
</dbReference>
<evidence type="ECO:0000259" key="6">
    <source>
        <dbReference type="Pfam" id="PF00724"/>
    </source>
</evidence>
<dbReference type="GO" id="GO:0010181">
    <property type="term" value="F:FMN binding"/>
    <property type="evidence" value="ECO:0007669"/>
    <property type="project" value="InterPro"/>
</dbReference>
<dbReference type="GO" id="GO:0003959">
    <property type="term" value="F:NADPH dehydrogenase activity"/>
    <property type="evidence" value="ECO:0007669"/>
    <property type="project" value="InterPro"/>
</dbReference>
<accession>A0A1H7AUN2</accession>
<dbReference type="EMBL" id="FNZI01000008">
    <property type="protein sequence ID" value="SEJ68354.1"/>
    <property type="molecule type" value="Genomic_DNA"/>
</dbReference>
<keyword evidence="4" id="KW-0521">NADP</keyword>
<organism evidence="7 8">
    <name type="scientific">Demequina mangrovi</name>
    <dbReference type="NCBI Taxonomy" id="1043493"/>
    <lineage>
        <taxon>Bacteria</taxon>
        <taxon>Bacillati</taxon>
        <taxon>Actinomycetota</taxon>
        <taxon>Actinomycetes</taxon>
        <taxon>Micrococcales</taxon>
        <taxon>Demequinaceae</taxon>
        <taxon>Demequina</taxon>
    </lineage>
</organism>
<gene>
    <name evidence="7" type="ORF">SAMN05421637_2675</name>
</gene>
<keyword evidence="8" id="KW-1185">Reference proteome</keyword>
<dbReference type="PANTHER" id="PTHR43303:SF4">
    <property type="entry name" value="NADPH DEHYDROGENASE C23G7.10C-RELATED"/>
    <property type="match status" value="1"/>
</dbReference>
<comment type="cofactor">
    <cofactor evidence="1">
        <name>FMN</name>
        <dbReference type="ChEBI" id="CHEBI:58210"/>
    </cofactor>
</comment>
<name>A0A1H7AUN2_9MICO</name>
<keyword evidence="5" id="KW-0560">Oxidoreductase</keyword>
<dbReference type="SUPFAM" id="SSF51395">
    <property type="entry name" value="FMN-linked oxidoreductases"/>
    <property type="match status" value="1"/>
</dbReference>
<dbReference type="InterPro" id="IPR044152">
    <property type="entry name" value="YqjM-like"/>
</dbReference>
<dbReference type="eggNOG" id="COG1902">
    <property type="taxonomic scope" value="Bacteria"/>
</dbReference>
<evidence type="ECO:0000313" key="7">
    <source>
        <dbReference type="EMBL" id="SEJ68354.1"/>
    </source>
</evidence>
<dbReference type="RefSeq" id="WP_042215291.1">
    <property type="nucleotide sequence ID" value="NZ_BBLU01000009.1"/>
</dbReference>
<dbReference type="InterPro" id="IPR001155">
    <property type="entry name" value="OxRdtase_FMN_N"/>
</dbReference>
<dbReference type="PANTHER" id="PTHR43303">
    <property type="entry name" value="NADPH DEHYDROGENASE C23G7.10C-RELATED"/>
    <property type="match status" value="1"/>
</dbReference>